<dbReference type="SUPFAM" id="SSF100950">
    <property type="entry name" value="NagB/RpiA/CoA transferase-like"/>
    <property type="match status" value="1"/>
</dbReference>
<dbReference type="InterPro" id="IPR005251">
    <property type="entry name" value="IF-M1Pi"/>
</dbReference>
<dbReference type="NCBIfam" id="TIGR00524">
    <property type="entry name" value="eIF-2B_rel"/>
    <property type="match status" value="1"/>
</dbReference>
<dbReference type="GO" id="GO:0046523">
    <property type="term" value="F:S-methyl-5-thioribose-1-phosphate isomerase activity"/>
    <property type="evidence" value="ECO:0007669"/>
    <property type="project" value="TreeGrafter"/>
</dbReference>
<proteinExistence type="predicted"/>
<dbReference type="PANTHER" id="PTHR43475">
    <property type="entry name" value="METHYLTHIORIBOSE-1-PHOSPHATE ISOMERASE"/>
    <property type="match status" value="1"/>
</dbReference>
<protein>
    <recommendedName>
        <fullName evidence="3">S-methyl-5-thioribose-1-phosphate isomerase</fullName>
    </recommendedName>
</protein>
<sequence length="326" mass="34230">VNIIEVRSAAAAVEAMNRLAIRGAPALGAFGALALVVGLDEHEPSTLQEAATRLEQLRTFIGDARPTAVNLRWAVDRVIDHALSSSETLDDLRSALLTEAHRVAEEDAAACREIGRLGHELLRNATTIGTHCNAGRLATAGIGTALAPMYAKAEAGEPLRVLASETRPLLQGARLTAWELHDAGIDVTVLPDAAMASQVLSGQVDAYIVGADRIAANGDTANKIGTVAHALAAREAAIPFYVAAPTSTIDPALPSGVQIEIEQRDAIEVHEIRGKRVTPEGVAITNPAFDVTPERLITAIITEVGVLRAPFQESIADALLRVGASQ</sequence>
<organism evidence="2">
    <name type="scientific">marine metagenome</name>
    <dbReference type="NCBI Taxonomy" id="408172"/>
    <lineage>
        <taxon>unclassified sequences</taxon>
        <taxon>metagenomes</taxon>
        <taxon>ecological metagenomes</taxon>
    </lineage>
</organism>
<dbReference type="InterPro" id="IPR011559">
    <property type="entry name" value="Initiation_fac_2B_a/b/d"/>
</dbReference>
<reference evidence="2" key="1">
    <citation type="submission" date="2018-05" db="EMBL/GenBank/DDBJ databases">
        <authorList>
            <person name="Lanie J.A."/>
            <person name="Ng W.-L."/>
            <person name="Kazmierczak K.M."/>
            <person name="Andrzejewski T.M."/>
            <person name="Davidsen T.M."/>
            <person name="Wayne K.J."/>
            <person name="Tettelin H."/>
            <person name="Glass J.I."/>
            <person name="Rusch D."/>
            <person name="Podicherti R."/>
            <person name="Tsui H.-C.T."/>
            <person name="Winkler M.E."/>
        </authorList>
    </citation>
    <scope>NUCLEOTIDE SEQUENCE</scope>
</reference>
<dbReference type="InterPro" id="IPR000649">
    <property type="entry name" value="IF-2B-related"/>
</dbReference>
<dbReference type="GO" id="GO:0019509">
    <property type="term" value="P:L-methionine salvage from methylthioadenosine"/>
    <property type="evidence" value="ECO:0007669"/>
    <property type="project" value="TreeGrafter"/>
</dbReference>
<feature type="non-terminal residue" evidence="2">
    <location>
        <position position="1"/>
    </location>
</feature>
<dbReference type="FunFam" id="3.40.50.10470:FF:000006">
    <property type="entry name" value="Methylthioribose-1-phosphate isomerase"/>
    <property type="match status" value="1"/>
</dbReference>
<gene>
    <name evidence="2" type="ORF">METZ01_LOCUS61627</name>
</gene>
<accession>A0A381T4Y2</accession>
<dbReference type="InterPro" id="IPR027363">
    <property type="entry name" value="M1Pi_N"/>
</dbReference>
<dbReference type="NCBIfam" id="NF004326">
    <property type="entry name" value="PRK05720.1"/>
    <property type="match status" value="1"/>
</dbReference>
<dbReference type="Gene3D" id="3.40.50.10470">
    <property type="entry name" value="Translation initiation factor eif-2b, domain 2"/>
    <property type="match status" value="1"/>
</dbReference>
<dbReference type="NCBIfam" id="TIGR00512">
    <property type="entry name" value="salvage_mtnA"/>
    <property type="match status" value="1"/>
</dbReference>
<name>A0A381T4Y2_9ZZZZ</name>
<dbReference type="AlphaFoldDB" id="A0A381T4Y2"/>
<dbReference type="InterPro" id="IPR037171">
    <property type="entry name" value="NagB/RpiA_transferase-like"/>
</dbReference>
<dbReference type="EMBL" id="UINC01003728">
    <property type="protein sequence ID" value="SVA08773.1"/>
    <property type="molecule type" value="Genomic_DNA"/>
</dbReference>
<dbReference type="InterPro" id="IPR042529">
    <property type="entry name" value="IF_2B-like_C"/>
</dbReference>
<dbReference type="PANTHER" id="PTHR43475:SF1">
    <property type="entry name" value="METHYLTHIORIBOSE-1-PHOSPHATE ISOMERASE"/>
    <property type="match status" value="1"/>
</dbReference>
<evidence type="ECO:0000256" key="1">
    <source>
        <dbReference type="ARBA" id="ARBA00023235"/>
    </source>
</evidence>
<keyword evidence="1" id="KW-0413">Isomerase</keyword>
<evidence type="ECO:0008006" key="3">
    <source>
        <dbReference type="Google" id="ProtNLM"/>
    </source>
</evidence>
<dbReference type="Gene3D" id="1.20.120.420">
    <property type="entry name" value="translation initiation factor eif-2b, domain 1"/>
    <property type="match status" value="1"/>
</dbReference>
<evidence type="ECO:0000313" key="2">
    <source>
        <dbReference type="EMBL" id="SVA08773.1"/>
    </source>
</evidence>
<dbReference type="Pfam" id="PF01008">
    <property type="entry name" value="IF-2B"/>
    <property type="match status" value="1"/>
</dbReference>